<evidence type="ECO:0000256" key="5">
    <source>
        <dbReference type="ARBA" id="ARBA00022777"/>
    </source>
</evidence>
<evidence type="ECO:0000313" key="11">
    <source>
        <dbReference type="Proteomes" id="UP001165283"/>
    </source>
</evidence>
<feature type="transmembrane region" description="Helical" evidence="8">
    <location>
        <begin position="323"/>
        <end position="346"/>
    </location>
</feature>
<feature type="compositionally biased region" description="Basic and acidic residues" evidence="7">
    <location>
        <begin position="1009"/>
        <end position="1036"/>
    </location>
</feature>
<evidence type="ECO:0000256" key="1">
    <source>
        <dbReference type="ARBA" id="ARBA00000085"/>
    </source>
</evidence>
<dbReference type="Pfam" id="PF08376">
    <property type="entry name" value="NIT"/>
    <property type="match status" value="1"/>
</dbReference>
<dbReference type="InterPro" id="IPR050980">
    <property type="entry name" value="2C_sensor_his_kinase"/>
</dbReference>
<dbReference type="RefSeq" id="WP_252435177.1">
    <property type="nucleotide sequence ID" value="NZ_JAGSOV010000003.1"/>
</dbReference>
<feature type="compositionally biased region" description="Pro residues" evidence="7">
    <location>
        <begin position="845"/>
        <end position="857"/>
    </location>
</feature>
<feature type="compositionally biased region" description="Basic and acidic residues" evidence="7">
    <location>
        <begin position="898"/>
        <end position="911"/>
    </location>
</feature>
<name>A0ABT0ZS87_9PSEU</name>
<keyword evidence="5" id="KW-0418">Kinase</keyword>
<keyword evidence="8" id="KW-1133">Transmembrane helix</keyword>
<dbReference type="PANTHER" id="PTHR44936:SF9">
    <property type="entry name" value="SENSOR PROTEIN CREC"/>
    <property type="match status" value="1"/>
</dbReference>
<comment type="caution">
    <text evidence="10">The sequence shown here is derived from an EMBL/GenBank/DDBJ whole genome shotgun (WGS) entry which is preliminary data.</text>
</comment>
<accession>A0ABT0ZS87</accession>
<dbReference type="InterPro" id="IPR013587">
    <property type="entry name" value="Nitrate/nitrite_sensing"/>
</dbReference>
<feature type="compositionally biased region" description="Low complexity" evidence="7">
    <location>
        <begin position="878"/>
        <end position="894"/>
    </location>
</feature>
<evidence type="ECO:0000256" key="3">
    <source>
        <dbReference type="ARBA" id="ARBA00022553"/>
    </source>
</evidence>
<organism evidence="10 11">
    <name type="scientific">Pseudonocardia humida</name>
    <dbReference type="NCBI Taxonomy" id="2800819"/>
    <lineage>
        <taxon>Bacteria</taxon>
        <taxon>Bacillati</taxon>
        <taxon>Actinomycetota</taxon>
        <taxon>Actinomycetes</taxon>
        <taxon>Pseudonocardiales</taxon>
        <taxon>Pseudonocardiaceae</taxon>
        <taxon>Pseudonocardia</taxon>
    </lineage>
</organism>
<dbReference type="Proteomes" id="UP001165283">
    <property type="component" value="Unassembled WGS sequence"/>
</dbReference>
<gene>
    <name evidence="10" type="ORF">KDL28_00835</name>
</gene>
<reference evidence="10" key="1">
    <citation type="submission" date="2021-04" db="EMBL/GenBank/DDBJ databases">
        <title>Pseudonocardia sp. nov., isolated from sandy soil of mangrove forest.</title>
        <authorList>
            <person name="Zan Z."/>
            <person name="Huang R."/>
            <person name="Liu W."/>
        </authorList>
    </citation>
    <scope>NUCLEOTIDE SEQUENCE</scope>
    <source>
        <strain evidence="10">S2-4</strain>
    </source>
</reference>
<dbReference type="SMART" id="SM00387">
    <property type="entry name" value="HATPase_c"/>
    <property type="match status" value="1"/>
</dbReference>
<comment type="catalytic activity">
    <reaction evidence="1">
        <text>ATP + protein L-histidine = ADP + protein N-phospho-L-histidine.</text>
        <dbReference type="EC" id="2.7.13.3"/>
    </reaction>
</comment>
<keyword evidence="8" id="KW-0472">Membrane</keyword>
<dbReference type="InterPro" id="IPR003594">
    <property type="entry name" value="HATPase_dom"/>
</dbReference>
<keyword evidence="11" id="KW-1185">Reference proteome</keyword>
<dbReference type="SUPFAM" id="SSF55874">
    <property type="entry name" value="ATPase domain of HSP90 chaperone/DNA topoisomerase II/histidine kinase"/>
    <property type="match status" value="1"/>
</dbReference>
<sequence length="1130" mass="118803">MRKDQRPSPGGRPDRIAPRNWSLRTKLAIVLAVPAVLAVVLGGLRIVDQVSQADELDRVSRFIAAQGEVSDLVALLQQERLRATEYVTSNRTEDVGAFESAGQATDQAGAAVRPAVEGLYADDAGLVGAHRQADQALARLPGLRTLVTTSNAPPSAVISRYGDLIGQIVQLDNALLRGVNTAGASGLANALTGLTLARNEASLQESLMNVVARSPQPAPPDLVELQSSQARLQQGLNEFRGALDAGQRVRYAGLIAGPTNNDRVGLLNGVLAGSIQRGPDGFDDRSSAALYDAFLGELDQADDGVRNELTGTAAAARQSAVTFAGINAVVLVLALLIGATVVGLIARQMIRSLRTLRRGALEVADARLPDAVARMRQGSVPDTDIVPVAVDTREEIGQVARAFDAVHAQAVRLAAEQATLQSNVNAMFVNLSRRSQTLVDRQLKLIEELEAGEEDPDQLSNLFRLDHLATRMRRNSENLLVLAGTDLGQRSARPVPAIEVLQAAVSEVEQYRRVVVQSTPDLAITGRVSNDLQHLLAELLENATNFSPPESRVVMTSSRTADGALLVEITDEGVGMSPAELAQLNDQLRKSSDATVEASRRMGLFVVGRLAARHGIDVGLFAGSSVGGGNPAERGSAKAGSGLTARVWLPRQHIAERHGAAPQPAPPSLPQRIGGQRDDGQFPRGGAGQGPGRNGGAGSGTGGAGVRPGQSHPAAPTQPTGPLGGALPVRSPRPAAARNEAPEPFRDAFTEPESRPRPAPAQRTAPQVESVPQAPGVPAPRPERPSPVERPVVEAVAVDLPPSQSDSATLFAAQTPPAPLPDPFAAERPRDPFAQPDPQASAPLTAPPSPQPSPLPTPQASVDVPSGWFRVVPPAVERAAAAAASAEPAGRAAPLWEEPGRDRTEHSREPVGDTAGSRSGGVWEQPAPRPAPAMAQGRSWPEAGEPGGRGSRPGDALPERRGGAAPPPRPPSPAPHGSGPGGSDPSWGYPGRQQPPTWPPREPGLPEQRWPEEQSRPDDQRRPGDQRRPDEQRESDFATAADQGWRAAEAVRGQSAPPEVTAAGLPRRTPLARLVPGSAATTDTTAPVAQRRDAEAVRGRLASYQRGVRSGRESRERSAEGEQPAAPPEE</sequence>
<evidence type="ECO:0000259" key="9">
    <source>
        <dbReference type="PROSITE" id="PS50109"/>
    </source>
</evidence>
<evidence type="ECO:0000256" key="7">
    <source>
        <dbReference type="SAM" id="MobiDB-lite"/>
    </source>
</evidence>
<feature type="compositionally biased region" description="Basic and acidic residues" evidence="7">
    <location>
        <begin position="740"/>
        <end position="756"/>
    </location>
</feature>
<keyword evidence="8" id="KW-0812">Transmembrane</keyword>
<feature type="domain" description="Histidine kinase" evidence="9">
    <location>
        <begin position="532"/>
        <end position="653"/>
    </location>
</feature>
<dbReference type="Pfam" id="PF02518">
    <property type="entry name" value="HATPase_c"/>
    <property type="match status" value="1"/>
</dbReference>
<dbReference type="InterPro" id="IPR005467">
    <property type="entry name" value="His_kinase_dom"/>
</dbReference>
<evidence type="ECO:0000256" key="8">
    <source>
        <dbReference type="SAM" id="Phobius"/>
    </source>
</evidence>
<evidence type="ECO:0000256" key="2">
    <source>
        <dbReference type="ARBA" id="ARBA00012438"/>
    </source>
</evidence>
<feature type="region of interest" description="Disordered" evidence="7">
    <location>
        <begin position="658"/>
        <end position="865"/>
    </location>
</feature>
<feature type="transmembrane region" description="Helical" evidence="8">
    <location>
        <begin position="21"/>
        <end position="44"/>
    </location>
</feature>
<feature type="compositionally biased region" description="Basic and acidic residues" evidence="7">
    <location>
        <begin position="1110"/>
        <end position="1120"/>
    </location>
</feature>
<evidence type="ECO:0000313" key="10">
    <source>
        <dbReference type="EMBL" id="MCO1653591.1"/>
    </source>
</evidence>
<feature type="region of interest" description="Disordered" evidence="7">
    <location>
        <begin position="623"/>
        <end position="643"/>
    </location>
</feature>
<dbReference type="EMBL" id="JAGSOV010000003">
    <property type="protein sequence ID" value="MCO1653591.1"/>
    <property type="molecule type" value="Genomic_DNA"/>
</dbReference>
<evidence type="ECO:0000256" key="4">
    <source>
        <dbReference type="ARBA" id="ARBA00022679"/>
    </source>
</evidence>
<dbReference type="EC" id="2.7.13.3" evidence="2"/>
<feature type="region of interest" description="Disordered" evidence="7">
    <location>
        <begin position="878"/>
        <end position="1130"/>
    </location>
</feature>
<feature type="compositionally biased region" description="Low complexity" evidence="7">
    <location>
        <begin position="789"/>
        <end position="798"/>
    </location>
</feature>
<dbReference type="Gene3D" id="6.10.340.10">
    <property type="match status" value="1"/>
</dbReference>
<protein>
    <recommendedName>
        <fullName evidence="2">histidine kinase</fullName>
        <ecNumber evidence="2">2.7.13.3</ecNumber>
    </recommendedName>
</protein>
<feature type="compositionally biased region" description="Gly residues" evidence="7">
    <location>
        <begin position="683"/>
        <end position="706"/>
    </location>
</feature>
<feature type="compositionally biased region" description="Low complexity" evidence="7">
    <location>
        <begin position="730"/>
        <end position="739"/>
    </location>
</feature>
<dbReference type="Gene3D" id="3.30.565.10">
    <property type="entry name" value="Histidine kinase-like ATPase, C-terminal domain"/>
    <property type="match status" value="1"/>
</dbReference>
<evidence type="ECO:0000256" key="6">
    <source>
        <dbReference type="ARBA" id="ARBA00023012"/>
    </source>
</evidence>
<keyword evidence="3" id="KW-0597">Phosphoprotein</keyword>
<proteinExistence type="predicted"/>
<feature type="compositionally biased region" description="Pro residues" evidence="7">
    <location>
        <begin position="965"/>
        <end position="974"/>
    </location>
</feature>
<dbReference type="PROSITE" id="PS50109">
    <property type="entry name" value="HIS_KIN"/>
    <property type="match status" value="1"/>
</dbReference>
<keyword evidence="6" id="KW-0902">Two-component regulatory system</keyword>
<dbReference type="PANTHER" id="PTHR44936">
    <property type="entry name" value="SENSOR PROTEIN CREC"/>
    <property type="match status" value="1"/>
</dbReference>
<dbReference type="InterPro" id="IPR036890">
    <property type="entry name" value="HATPase_C_sf"/>
</dbReference>
<keyword evidence="4" id="KW-0808">Transferase</keyword>